<dbReference type="Proteomes" id="UP000391834">
    <property type="component" value="Unassembled WGS sequence"/>
</dbReference>
<comment type="similarity">
    <text evidence="2">Belongs to the Cob(I)alamin adenosyltransferase family.</text>
</comment>
<dbReference type="AlphaFoldDB" id="A0A5M4B5S0"/>
<comment type="caution">
    <text evidence="10">The sequence shown here is derived from an EMBL/GenBank/DDBJ whole genome shotgun (WGS) entry which is preliminary data.</text>
</comment>
<dbReference type="EMBL" id="BLAX01000001">
    <property type="protein sequence ID" value="GET35216.1"/>
    <property type="molecule type" value="Genomic_DNA"/>
</dbReference>
<evidence type="ECO:0000313" key="11">
    <source>
        <dbReference type="Proteomes" id="UP000391834"/>
    </source>
</evidence>
<comment type="function">
    <text evidence="4">Required for both de novo synthesis of the corrin ring for the assimilation of exogenous corrinoids. Participates in the adenosylation of a variety of incomplete and complete corrinoids.</text>
</comment>
<comment type="pathway">
    <text evidence="1">Cofactor biosynthesis; adenosylcobalamin biosynthesis; adenosylcobalamin from cob(II)yrinate a,c-diamide: step 2/7.</text>
</comment>
<dbReference type="PIRSF" id="PIRSF015617">
    <property type="entry name" value="Adensltrnsf_CobA"/>
    <property type="match status" value="1"/>
</dbReference>
<accession>A0A5M4B5S0</accession>
<name>A0A5M4B5S0_9BACT</name>
<sequence>MTKRRLIHIYTGEGKGKTTAAVGLATRALGHGLSVCYISFHKDPEVYGYTEIKSLQKLGAEVYSFAKGHPGCCRRIPREALIDDAIRGMEHVEKMVASETFDLVIVDELNIAVRDHFIEEERVLKLIKNKPDSVELVLTGRGATEAVMEAADYVSYIRKIKHPYDEGITSRKGIEF</sequence>
<dbReference type="Gene3D" id="3.40.50.300">
    <property type="entry name" value="P-loop containing nucleotide triphosphate hydrolases"/>
    <property type="match status" value="1"/>
</dbReference>
<dbReference type="GO" id="GO:0008817">
    <property type="term" value="F:corrinoid adenosyltransferase activity"/>
    <property type="evidence" value="ECO:0007669"/>
    <property type="project" value="UniProtKB-EC"/>
</dbReference>
<dbReference type="OrthoDB" id="9810309at2"/>
<keyword evidence="11" id="KW-1185">Reference proteome</keyword>
<dbReference type="InterPro" id="IPR003724">
    <property type="entry name" value="CblAdoTrfase_CobA"/>
</dbReference>
<evidence type="ECO:0000256" key="6">
    <source>
        <dbReference type="ARBA" id="ARBA00033334"/>
    </source>
</evidence>
<gene>
    <name evidence="10" type="ORF">PbJCM13498_40790</name>
</gene>
<evidence type="ECO:0000256" key="4">
    <source>
        <dbReference type="ARBA" id="ARBA00024929"/>
    </source>
</evidence>
<dbReference type="PANTHER" id="PTHR46638">
    <property type="entry name" value="CORRINOID ADENOSYLTRANSFERASE"/>
    <property type="match status" value="1"/>
</dbReference>
<dbReference type="GO" id="GO:0009236">
    <property type="term" value="P:cobalamin biosynthetic process"/>
    <property type="evidence" value="ECO:0007669"/>
    <property type="project" value="InterPro"/>
</dbReference>
<dbReference type="InterPro" id="IPR027417">
    <property type="entry name" value="P-loop_NTPase"/>
</dbReference>
<dbReference type="SUPFAM" id="SSF52540">
    <property type="entry name" value="P-loop containing nucleoside triphosphate hydrolases"/>
    <property type="match status" value="1"/>
</dbReference>
<evidence type="ECO:0000313" key="10">
    <source>
        <dbReference type="EMBL" id="GET35216.1"/>
    </source>
</evidence>
<proteinExistence type="inferred from homology"/>
<keyword evidence="10" id="KW-0808">Transferase</keyword>
<dbReference type="EC" id="2.5.1.17" evidence="3"/>
<evidence type="ECO:0000256" key="9">
    <source>
        <dbReference type="ARBA" id="ARBA00048692"/>
    </source>
</evidence>
<evidence type="ECO:0000256" key="1">
    <source>
        <dbReference type="ARBA" id="ARBA00005121"/>
    </source>
</evidence>
<dbReference type="PANTHER" id="PTHR46638:SF1">
    <property type="entry name" value="CORRINOID ADENOSYLTRANSFERASE"/>
    <property type="match status" value="1"/>
</dbReference>
<organism evidence="10 11">
    <name type="scientific">Prolixibacter bellariivorans</name>
    <dbReference type="NCBI Taxonomy" id="314319"/>
    <lineage>
        <taxon>Bacteria</taxon>
        <taxon>Pseudomonadati</taxon>
        <taxon>Bacteroidota</taxon>
        <taxon>Bacteroidia</taxon>
        <taxon>Marinilabiliales</taxon>
        <taxon>Prolixibacteraceae</taxon>
        <taxon>Prolixibacter</taxon>
    </lineage>
</organism>
<reference evidence="10 11" key="1">
    <citation type="submission" date="2019-10" db="EMBL/GenBank/DDBJ databases">
        <title>Prolixibacter strains distinguished by the presence of nitrate reductase genes were adept at nitrate-dependent anaerobic corrosion of metallic iron and carbon steel.</title>
        <authorList>
            <person name="Iino T."/>
            <person name="Shono N."/>
            <person name="Ito K."/>
            <person name="Nakamura R."/>
            <person name="Sueoka K."/>
            <person name="Harayama S."/>
            <person name="Ohkuma M."/>
        </authorList>
    </citation>
    <scope>NUCLEOTIDE SEQUENCE [LARGE SCALE GENOMIC DNA]</scope>
    <source>
        <strain evidence="10 11">JCM 13498</strain>
    </source>
</reference>
<dbReference type="RefSeq" id="WP_027585506.1">
    <property type="nucleotide sequence ID" value="NZ_BLAX01000001.1"/>
</dbReference>
<evidence type="ECO:0000256" key="2">
    <source>
        <dbReference type="ARBA" id="ARBA00007487"/>
    </source>
</evidence>
<comment type="catalytic activity">
    <reaction evidence="9">
        <text>2 cob(II)alamin + reduced [electron-transfer flavoprotein] + 2 ATP = 2 adenosylcob(III)alamin + 2 triphosphate + oxidized [electron-transfer flavoprotein] + 3 H(+)</text>
        <dbReference type="Rhea" id="RHEA:28671"/>
        <dbReference type="Rhea" id="RHEA-COMP:10685"/>
        <dbReference type="Rhea" id="RHEA-COMP:10686"/>
        <dbReference type="ChEBI" id="CHEBI:15378"/>
        <dbReference type="ChEBI" id="CHEBI:16304"/>
        <dbReference type="ChEBI" id="CHEBI:18036"/>
        <dbReference type="ChEBI" id="CHEBI:18408"/>
        <dbReference type="ChEBI" id="CHEBI:30616"/>
        <dbReference type="ChEBI" id="CHEBI:57692"/>
        <dbReference type="ChEBI" id="CHEBI:58307"/>
        <dbReference type="EC" id="2.5.1.17"/>
    </reaction>
</comment>
<evidence type="ECO:0000256" key="5">
    <source>
        <dbReference type="ARBA" id="ARBA00031529"/>
    </source>
</evidence>
<evidence type="ECO:0000256" key="3">
    <source>
        <dbReference type="ARBA" id="ARBA00012454"/>
    </source>
</evidence>
<evidence type="ECO:0000256" key="8">
    <source>
        <dbReference type="ARBA" id="ARBA00048555"/>
    </source>
</evidence>
<dbReference type="GO" id="GO:0005524">
    <property type="term" value="F:ATP binding"/>
    <property type="evidence" value="ECO:0007669"/>
    <property type="project" value="InterPro"/>
</dbReference>
<evidence type="ECO:0000256" key="7">
    <source>
        <dbReference type="ARBA" id="ARBA00033354"/>
    </source>
</evidence>
<comment type="catalytic activity">
    <reaction evidence="8">
        <text>2 cob(II)yrinate a,c diamide + reduced [electron-transfer flavoprotein] + 2 ATP = 2 adenosylcob(III)yrinate a,c-diamide + 2 triphosphate + oxidized [electron-transfer flavoprotein] + 3 H(+)</text>
        <dbReference type="Rhea" id="RHEA:11528"/>
        <dbReference type="Rhea" id="RHEA-COMP:10685"/>
        <dbReference type="Rhea" id="RHEA-COMP:10686"/>
        <dbReference type="ChEBI" id="CHEBI:15378"/>
        <dbReference type="ChEBI" id="CHEBI:18036"/>
        <dbReference type="ChEBI" id="CHEBI:30616"/>
        <dbReference type="ChEBI" id="CHEBI:57692"/>
        <dbReference type="ChEBI" id="CHEBI:58307"/>
        <dbReference type="ChEBI" id="CHEBI:58503"/>
        <dbReference type="ChEBI" id="CHEBI:58537"/>
        <dbReference type="EC" id="2.5.1.17"/>
    </reaction>
</comment>
<protein>
    <recommendedName>
        <fullName evidence="3">corrinoid adenosyltransferase</fullName>
        <ecNumber evidence="3">2.5.1.17</ecNumber>
    </recommendedName>
    <alternativeName>
        <fullName evidence="5">Cob(II)alamin adenosyltransferase</fullName>
    </alternativeName>
    <alternativeName>
        <fullName evidence="7">Cob(II)yrinic acid a,c-diamide adenosyltransferase</fullName>
    </alternativeName>
    <alternativeName>
        <fullName evidence="6">Cobinamide/cobalamin adenosyltransferase</fullName>
    </alternativeName>
</protein>
<dbReference type="Pfam" id="PF02572">
    <property type="entry name" value="CobA_CobO_BtuR"/>
    <property type="match status" value="1"/>
</dbReference>